<dbReference type="Proteomes" id="UP000735302">
    <property type="component" value="Unassembled WGS sequence"/>
</dbReference>
<keyword evidence="2" id="KW-1185">Reference proteome</keyword>
<dbReference type="Pfam" id="PF02995">
    <property type="entry name" value="DUF229"/>
    <property type="match status" value="1"/>
</dbReference>
<dbReference type="GO" id="GO:0005615">
    <property type="term" value="C:extracellular space"/>
    <property type="evidence" value="ECO:0007669"/>
    <property type="project" value="TreeGrafter"/>
</dbReference>
<dbReference type="PANTHER" id="PTHR10974:SF1">
    <property type="entry name" value="FI08016P-RELATED"/>
    <property type="match status" value="1"/>
</dbReference>
<dbReference type="EMBL" id="BLXT01001417">
    <property type="protein sequence ID" value="GFN85525.1"/>
    <property type="molecule type" value="Genomic_DNA"/>
</dbReference>
<comment type="caution">
    <text evidence="1">The sequence shown here is derived from an EMBL/GenBank/DDBJ whole genome shotgun (WGS) entry which is preliminary data.</text>
</comment>
<evidence type="ECO:0000313" key="2">
    <source>
        <dbReference type="Proteomes" id="UP000735302"/>
    </source>
</evidence>
<sequence length="191" mass="21608">MRVFKINQNRLTSHYDTYATMQDILNFKGQVGPKGKLVERSISLFREIPEERTCADAQIPIEYCVCARFSKPKLSPSLDNYLGMVLRAKVAAIIKPHRAKCADLSLGSVENILEETNTGKTAKKDVRTFRVTIMTTPGNALFEATIDFIKSKNTASVVGEVARTNMYRGQADCMETVQMRRYCYCKNLIKH</sequence>
<organism evidence="1 2">
    <name type="scientific">Plakobranchus ocellatus</name>
    <dbReference type="NCBI Taxonomy" id="259542"/>
    <lineage>
        <taxon>Eukaryota</taxon>
        <taxon>Metazoa</taxon>
        <taxon>Spiralia</taxon>
        <taxon>Lophotrochozoa</taxon>
        <taxon>Mollusca</taxon>
        <taxon>Gastropoda</taxon>
        <taxon>Heterobranchia</taxon>
        <taxon>Euthyneura</taxon>
        <taxon>Panpulmonata</taxon>
        <taxon>Sacoglossa</taxon>
        <taxon>Placobranchoidea</taxon>
        <taxon>Plakobranchidae</taxon>
        <taxon>Plakobranchus</taxon>
    </lineage>
</organism>
<evidence type="ECO:0000313" key="1">
    <source>
        <dbReference type="EMBL" id="GFN85525.1"/>
    </source>
</evidence>
<protein>
    <submittedName>
        <fullName evidence="1">Uncharacterized protein</fullName>
    </submittedName>
</protein>
<proteinExistence type="predicted"/>
<dbReference type="AlphaFoldDB" id="A0AAV3YSZ4"/>
<accession>A0AAV3YSZ4</accession>
<gene>
    <name evidence="1" type="ORF">PoB_001203100</name>
</gene>
<dbReference type="InterPro" id="IPR004245">
    <property type="entry name" value="DUF229"/>
</dbReference>
<reference evidence="1 2" key="1">
    <citation type="journal article" date="2021" name="Elife">
        <title>Chloroplast acquisition without the gene transfer in kleptoplastic sea slugs, Plakobranchus ocellatus.</title>
        <authorList>
            <person name="Maeda T."/>
            <person name="Takahashi S."/>
            <person name="Yoshida T."/>
            <person name="Shimamura S."/>
            <person name="Takaki Y."/>
            <person name="Nagai Y."/>
            <person name="Toyoda A."/>
            <person name="Suzuki Y."/>
            <person name="Arimoto A."/>
            <person name="Ishii H."/>
            <person name="Satoh N."/>
            <person name="Nishiyama T."/>
            <person name="Hasebe M."/>
            <person name="Maruyama T."/>
            <person name="Minagawa J."/>
            <person name="Obokata J."/>
            <person name="Shigenobu S."/>
        </authorList>
    </citation>
    <scope>NUCLEOTIDE SEQUENCE [LARGE SCALE GENOMIC DNA]</scope>
</reference>
<dbReference type="PANTHER" id="PTHR10974">
    <property type="entry name" value="FI08016P-RELATED"/>
    <property type="match status" value="1"/>
</dbReference>
<name>A0AAV3YSZ4_9GAST</name>